<dbReference type="InterPro" id="IPR053521">
    <property type="entry name" value="McjB-like"/>
</dbReference>
<protein>
    <submittedName>
        <fullName evidence="2">Lasso peptide biosynthesis B2 protein</fullName>
    </submittedName>
</protein>
<accession>A0ABY7W068</accession>
<sequence length="149" mass="17100">MLRSLLTFIKLPMKIKLLALEVFLELCLACMQLKSQEFKTLAGKFGEKESESSKASREISPEIKMTKRLIFRIAELLPWKCVCFPQAIAGHRILNKKNLSSTLYLGLLKEKGEMKAHAWLRHHQYIVTGDNGIEQYTVINSFTHEPHDA</sequence>
<feature type="domain" description="Microcin J25-processing protein McjB C-terminal" evidence="1">
    <location>
        <begin position="47"/>
        <end position="140"/>
    </location>
</feature>
<proteinExistence type="predicted"/>
<name>A0ABY7W068_9BACT</name>
<evidence type="ECO:0000313" key="3">
    <source>
        <dbReference type="Proteomes" id="UP001214250"/>
    </source>
</evidence>
<organism evidence="2 3">
    <name type="scientific">Lentisphaera profundi</name>
    <dbReference type="NCBI Taxonomy" id="1658616"/>
    <lineage>
        <taxon>Bacteria</taxon>
        <taxon>Pseudomonadati</taxon>
        <taxon>Lentisphaerota</taxon>
        <taxon>Lentisphaeria</taxon>
        <taxon>Lentisphaerales</taxon>
        <taxon>Lentisphaeraceae</taxon>
        <taxon>Lentisphaera</taxon>
    </lineage>
</organism>
<dbReference type="NCBIfam" id="NF033537">
    <property type="entry name" value="lasso_biosyn_B2"/>
    <property type="match status" value="1"/>
</dbReference>
<dbReference type="EMBL" id="CP117812">
    <property type="protein sequence ID" value="WDE98830.1"/>
    <property type="molecule type" value="Genomic_DNA"/>
</dbReference>
<keyword evidence="3" id="KW-1185">Reference proteome</keyword>
<dbReference type="RefSeq" id="WP_274153699.1">
    <property type="nucleotide sequence ID" value="NZ_CP117812.1"/>
</dbReference>
<dbReference type="Proteomes" id="UP001214250">
    <property type="component" value="Chromosome 2"/>
</dbReference>
<reference evidence="2 3" key="1">
    <citation type="submission" date="2023-02" db="EMBL/GenBank/DDBJ databases">
        <title>Genome sequence of Lentisphaera profundi SAORIC-696.</title>
        <authorList>
            <person name="Kim e."/>
            <person name="Cho J.-C."/>
            <person name="Choi A."/>
            <person name="Kang I."/>
        </authorList>
    </citation>
    <scope>NUCLEOTIDE SEQUENCE [LARGE SCALE GENOMIC DNA]</scope>
    <source>
        <strain evidence="2 3">SAORIC-696</strain>
    </source>
</reference>
<gene>
    <name evidence="2" type="ORF">PQO03_13400</name>
</gene>
<evidence type="ECO:0000259" key="1">
    <source>
        <dbReference type="Pfam" id="PF13471"/>
    </source>
</evidence>
<evidence type="ECO:0000313" key="2">
    <source>
        <dbReference type="EMBL" id="WDE98830.1"/>
    </source>
</evidence>
<dbReference type="InterPro" id="IPR032708">
    <property type="entry name" value="McjB_C"/>
</dbReference>
<dbReference type="Pfam" id="PF13471">
    <property type="entry name" value="Transglut_core3"/>
    <property type="match status" value="1"/>
</dbReference>